<dbReference type="Proteomes" id="UP001526166">
    <property type="component" value="Unassembled WGS sequence"/>
</dbReference>
<dbReference type="InterPro" id="IPR029467">
    <property type="entry name" value="Cyt_c7-like"/>
</dbReference>
<accession>A0ABT3A1W5</accession>
<proteinExistence type="predicted"/>
<name>A0ABT3A1W5_9RHOB</name>
<sequence length="347" mass="37111">MPKSGPFQPDQIKIENQVAIGNWARSGHSDASAEAFAHWNDTGKIPPACAVCHSGTGFRAFHGLDGASPGVPADPVATGSVVDCATCHNPGLAQVREIRFPSGIMHPVASTAETSCMTCHQGRASGARISDAVASREADQPSAELSFINPHYAVAAATWLGGYAGGGYHYPDRSYSGRFFHARPVATCVSCHEPHNLKVAEQTCLTCHEDGAPENIRLSRQSFDGSGDLTKGIKSDIQANAARLHTLIIDYAAAVAGTPMAYDGHKHPYFFADANGDGRADEMDGKSIAYNAWTPRLLQAAYNWKFVTSDAGAFAHNPYYALELLYDSTEDLAKTLGHDFASWNLAR</sequence>
<evidence type="ECO:0000313" key="2">
    <source>
        <dbReference type="EMBL" id="MCV2879585.1"/>
    </source>
</evidence>
<evidence type="ECO:0000313" key="3">
    <source>
        <dbReference type="Proteomes" id="UP001526166"/>
    </source>
</evidence>
<dbReference type="Gene3D" id="1.20.140.10">
    <property type="entry name" value="Butyryl-CoA Dehydrogenase, subunit A, domain 3"/>
    <property type="match status" value="1"/>
</dbReference>
<dbReference type="EMBL" id="JAOWKW010000009">
    <property type="protein sequence ID" value="MCV2879585.1"/>
    <property type="molecule type" value="Genomic_DNA"/>
</dbReference>
<keyword evidence="3" id="KW-1185">Reference proteome</keyword>
<dbReference type="Pfam" id="PF14522">
    <property type="entry name" value="Cytochrome_C7"/>
    <property type="match status" value="1"/>
</dbReference>
<reference evidence="2 3" key="1">
    <citation type="submission" date="2022-10" db="EMBL/GenBank/DDBJ databases">
        <title>Sinirhodobacter sp. nov., isolated from ocean surface sediments.</title>
        <authorList>
            <person name="He W."/>
            <person name="Wang L."/>
            <person name="Zhang D.-F."/>
        </authorList>
    </citation>
    <scope>NUCLEOTIDE SEQUENCE [LARGE SCALE GENOMIC DNA]</scope>
    <source>
        <strain evidence="2 3">WL0115</strain>
    </source>
</reference>
<dbReference type="RefSeq" id="WP_263848158.1">
    <property type="nucleotide sequence ID" value="NZ_JAOWKW010000009.1"/>
</dbReference>
<comment type="caution">
    <text evidence="2">The sequence shown here is derived from an EMBL/GenBank/DDBJ whole genome shotgun (WGS) entry which is preliminary data.</text>
</comment>
<organism evidence="2 3">
    <name type="scientific">Sedimentimonas flavescens</name>
    <dbReference type="NCBI Taxonomy" id="2851012"/>
    <lineage>
        <taxon>Bacteria</taxon>
        <taxon>Pseudomonadati</taxon>
        <taxon>Pseudomonadota</taxon>
        <taxon>Alphaproteobacteria</taxon>
        <taxon>Rhodobacterales</taxon>
        <taxon>Rhodobacter group</taxon>
        <taxon>Sedimentimonas</taxon>
    </lineage>
</organism>
<evidence type="ECO:0000259" key="1">
    <source>
        <dbReference type="Pfam" id="PF14522"/>
    </source>
</evidence>
<dbReference type="SUPFAM" id="SSF48695">
    <property type="entry name" value="Multiheme cytochromes"/>
    <property type="match status" value="1"/>
</dbReference>
<feature type="domain" description="Cytochrome c7-like" evidence="1">
    <location>
        <begin position="35"/>
        <end position="121"/>
    </location>
</feature>
<dbReference type="CDD" id="cd08168">
    <property type="entry name" value="Cytochrom_C3"/>
    <property type="match status" value="1"/>
</dbReference>
<gene>
    <name evidence="2" type="ORF">OE699_12080</name>
</gene>
<dbReference type="Gene3D" id="1.10.1130.10">
    <property type="entry name" value="Flavocytochrome C3, Chain A"/>
    <property type="match status" value="1"/>
</dbReference>
<protein>
    <submittedName>
        <fullName evidence="2">Cytochrome C</fullName>
    </submittedName>
</protein>
<dbReference type="InterPro" id="IPR036280">
    <property type="entry name" value="Multihaem_cyt_sf"/>
</dbReference>